<dbReference type="CDD" id="cd02440">
    <property type="entry name" value="AdoMet_MTases"/>
    <property type="match status" value="1"/>
</dbReference>
<dbReference type="GO" id="GO:0032259">
    <property type="term" value="P:methylation"/>
    <property type="evidence" value="ECO:0007669"/>
    <property type="project" value="UniProtKB-KW"/>
</dbReference>
<sequence>MSYSTFAQYYDALTRNVGYKERADYLCALLKHYGHEPGITLDLACGTGSLTLELKQRGFDIYGIDSSADMLMQAQEKTRAAGENILFLCQQMQSIDLYGTVDTVLCTLDSLNHLPTEKDVLQTFQRISLFLAPGGLFIFDMNTPYKHRRVLGNHIYIYDTENVYCVWQNRYENVGCRVGITLDFFERKGEAYTRKSEQFFERAYEEAHIVELLEKAGLERLNAFTEMTFESPEEQTERIVYVARKPKQ</sequence>
<dbReference type="InterPro" id="IPR029063">
    <property type="entry name" value="SAM-dependent_MTases_sf"/>
</dbReference>
<keyword evidence="4" id="KW-1185">Reference proteome</keyword>
<proteinExistence type="predicted"/>
<dbReference type="Pfam" id="PF13649">
    <property type="entry name" value="Methyltransf_25"/>
    <property type="match status" value="1"/>
</dbReference>
<keyword evidence="3" id="KW-0489">Methyltransferase</keyword>
<reference evidence="3 4" key="1">
    <citation type="submission" date="2020-08" db="EMBL/GenBank/DDBJ databases">
        <authorList>
            <person name="Ren C."/>
            <person name="Gu Y."/>
            <person name="Xu Y."/>
        </authorList>
    </citation>
    <scope>NUCLEOTIDE SEQUENCE [LARGE SCALE GENOMIC DNA]</scope>
    <source>
        <strain evidence="3 4">LBM18003</strain>
    </source>
</reference>
<accession>A0A7G9WKQ7</accession>
<gene>
    <name evidence="3" type="ORF">H6X83_06620</name>
</gene>
<protein>
    <submittedName>
        <fullName evidence="3">Class I SAM-dependent methyltransferase</fullName>
    </submittedName>
</protein>
<dbReference type="EMBL" id="CP060696">
    <property type="protein sequence ID" value="QNO19269.1"/>
    <property type="molecule type" value="Genomic_DNA"/>
</dbReference>
<dbReference type="PANTHER" id="PTHR43861">
    <property type="entry name" value="TRANS-ACONITATE 2-METHYLTRANSFERASE-RELATED"/>
    <property type="match status" value="1"/>
</dbReference>
<dbReference type="GO" id="GO:0008168">
    <property type="term" value="F:methyltransferase activity"/>
    <property type="evidence" value="ECO:0007669"/>
    <property type="project" value="UniProtKB-KW"/>
</dbReference>
<keyword evidence="1 3" id="KW-0808">Transferase</keyword>
<feature type="domain" description="Methyltransferase" evidence="2">
    <location>
        <begin position="41"/>
        <end position="135"/>
    </location>
</feature>
<dbReference type="Gene3D" id="3.40.50.150">
    <property type="entry name" value="Vaccinia Virus protein VP39"/>
    <property type="match status" value="1"/>
</dbReference>
<dbReference type="Proteomes" id="UP000516046">
    <property type="component" value="Chromosome"/>
</dbReference>
<dbReference type="InterPro" id="IPR041698">
    <property type="entry name" value="Methyltransf_25"/>
</dbReference>
<name>A0A7G9WKQ7_9FIRM</name>
<evidence type="ECO:0000256" key="1">
    <source>
        <dbReference type="ARBA" id="ARBA00022679"/>
    </source>
</evidence>
<evidence type="ECO:0000313" key="4">
    <source>
        <dbReference type="Proteomes" id="UP000516046"/>
    </source>
</evidence>
<dbReference type="RefSeq" id="WP_212508336.1">
    <property type="nucleotide sequence ID" value="NZ_CP060696.1"/>
</dbReference>
<dbReference type="SUPFAM" id="SSF53335">
    <property type="entry name" value="S-adenosyl-L-methionine-dependent methyltransferases"/>
    <property type="match status" value="1"/>
</dbReference>
<organism evidence="3 4">
    <name type="scientific">Caproicibacterium amylolyticum</name>
    <dbReference type="NCBI Taxonomy" id="2766537"/>
    <lineage>
        <taxon>Bacteria</taxon>
        <taxon>Bacillati</taxon>
        <taxon>Bacillota</taxon>
        <taxon>Clostridia</taxon>
        <taxon>Eubacteriales</taxon>
        <taxon>Oscillospiraceae</taxon>
        <taxon>Caproicibacterium</taxon>
    </lineage>
</organism>
<dbReference type="KEGG" id="caml:H6X83_06620"/>
<dbReference type="Gene3D" id="2.20.25.110">
    <property type="entry name" value="S-adenosyl-L-methionine-dependent methyltransferases"/>
    <property type="match status" value="1"/>
</dbReference>
<evidence type="ECO:0000259" key="2">
    <source>
        <dbReference type="Pfam" id="PF13649"/>
    </source>
</evidence>
<dbReference type="AlphaFoldDB" id="A0A7G9WKQ7"/>
<evidence type="ECO:0000313" key="3">
    <source>
        <dbReference type="EMBL" id="QNO19269.1"/>
    </source>
</evidence>